<proteinExistence type="predicted"/>
<comment type="caution">
    <text evidence="2">The sequence shown here is derived from an EMBL/GenBank/DDBJ whole genome shotgun (WGS) entry which is preliminary data.</text>
</comment>
<feature type="region of interest" description="Disordered" evidence="1">
    <location>
        <begin position="1"/>
        <end position="122"/>
    </location>
</feature>
<feature type="compositionally biased region" description="Polar residues" evidence="1">
    <location>
        <begin position="196"/>
        <end position="205"/>
    </location>
</feature>
<reference evidence="2" key="1">
    <citation type="journal article" date="2023" name="Mol. Phylogenet. Evol.">
        <title>Genome-scale phylogeny and comparative genomics of the fungal order Sordariales.</title>
        <authorList>
            <person name="Hensen N."/>
            <person name="Bonometti L."/>
            <person name="Westerberg I."/>
            <person name="Brannstrom I.O."/>
            <person name="Guillou S."/>
            <person name="Cros-Aarteil S."/>
            <person name="Calhoun S."/>
            <person name="Haridas S."/>
            <person name="Kuo A."/>
            <person name="Mondo S."/>
            <person name="Pangilinan J."/>
            <person name="Riley R."/>
            <person name="LaButti K."/>
            <person name="Andreopoulos B."/>
            <person name="Lipzen A."/>
            <person name="Chen C."/>
            <person name="Yan M."/>
            <person name="Daum C."/>
            <person name="Ng V."/>
            <person name="Clum A."/>
            <person name="Steindorff A."/>
            <person name="Ohm R.A."/>
            <person name="Martin F."/>
            <person name="Silar P."/>
            <person name="Natvig D.O."/>
            <person name="Lalanne C."/>
            <person name="Gautier V."/>
            <person name="Ament-Velasquez S.L."/>
            <person name="Kruys A."/>
            <person name="Hutchinson M.I."/>
            <person name="Powell A.J."/>
            <person name="Barry K."/>
            <person name="Miller A.N."/>
            <person name="Grigoriev I.V."/>
            <person name="Debuchy R."/>
            <person name="Gladieux P."/>
            <person name="Hiltunen Thoren M."/>
            <person name="Johannesson H."/>
        </authorList>
    </citation>
    <scope>NUCLEOTIDE SEQUENCE</scope>
    <source>
        <strain evidence="2">CBS 103.79</strain>
    </source>
</reference>
<gene>
    <name evidence="2" type="ORF">C8A05DRAFT_30239</name>
</gene>
<evidence type="ECO:0000313" key="3">
    <source>
        <dbReference type="Proteomes" id="UP001303889"/>
    </source>
</evidence>
<evidence type="ECO:0000256" key="1">
    <source>
        <dbReference type="SAM" id="MobiDB-lite"/>
    </source>
</evidence>
<feature type="compositionally biased region" description="Acidic residues" evidence="1">
    <location>
        <begin position="76"/>
        <end position="85"/>
    </location>
</feature>
<sequence>MSSSHTQNQRPRLDSAAHHSSPTPPPAPYILSPPSPSLPSHPSPSHPGRLPVSPPTPPTLSDPDPAPRQQQHPYLDEDDDSEDDSVLNPPPTVARSYGRPVIIEGPYRHVPGLPSSPPSQQQPWAAAIMNPAMLTDFRDELARLDGVITPGVDNTPFVQYAIEALTRDRDTGYSGAPGSASRTSTPGFALPPPGQPSHQHYQPIP</sequence>
<dbReference type="AlphaFoldDB" id="A0AAN6MSW2"/>
<protein>
    <submittedName>
        <fullName evidence="2">Uncharacterized protein</fullName>
    </submittedName>
</protein>
<name>A0AAN6MSW2_9PEZI</name>
<keyword evidence="3" id="KW-1185">Reference proteome</keyword>
<accession>A0AAN6MSW2</accession>
<feature type="region of interest" description="Disordered" evidence="1">
    <location>
        <begin position="169"/>
        <end position="205"/>
    </location>
</feature>
<organism evidence="2 3">
    <name type="scientific">Staphylotrichum tortipilum</name>
    <dbReference type="NCBI Taxonomy" id="2831512"/>
    <lineage>
        <taxon>Eukaryota</taxon>
        <taxon>Fungi</taxon>
        <taxon>Dikarya</taxon>
        <taxon>Ascomycota</taxon>
        <taxon>Pezizomycotina</taxon>
        <taxon>Sordariomycetes</taxon>
        <taxon>Sordariomycetidae</taxon>
        <taxon>Sordariales</taxon>
        <taxon>Chaetomiaceae</taxon>
        <taxon>Staphylotrichum</taxon>
    </lineage>
</organism>
<feature type="compositionally biased region" description="Pro residues" evidence="1">
    <location>
        <begin position="22"/>
        <end position="45"/>
    </location>
</feature>
<feature type="compositionally biased region" description="Polar residues" evidence="1">
    <location>
        <begin position="1"/>
        <end position="10"/>
    </location>
</feature>
<feature type="compositionally biased region" description="Pro residues" evidence="1">
    <location>
        <begin position="52"/>
        <end position="66"/>
    </location>
</feature>
<reference evidence="2" key="2">
    <citation type="submission" date="2023-05" db="EMBL/GenBank/DDBJ databases">
        <authorList>
            <consortium name="Lawrence Berkeley National Laboratory"/>
            <person name="Steindorff A."/>
            <person name="Hensen N."/>
            <person name="Bonometti L."/>
            <person name="Westerberg I."/>
            <person name="Brannstrom I.O."/>
            <person name="Guillou S."/>
            <person name="Cros-Aarteil S."/>
            <person name="Calhoun S."/>
            <person name="Haridas S."/>
            <person name="Kuo A."/>
            <person name="Mondo S."/>
            <person name="Pangilinan J."/>
            <person name="Riley R."/>
            <person name="Labutti K."/>
            <person name="Andreopoulos B."/>
            <person name="Lipzen A."/>
            <person name="Chen C."/>
            <person name="Yanf M."/>
            <person name="Daum C."/>
            <person name="Ng V."/>
            <person name="Clum A."/>
            <person name="Ohm R."/>
            <person name="Martin F."/>
            <person name="Silar P."/>
            <person name="Natvig D."/>
            <person name="Lalanne C."/>
            <person name="Gautier V."/>
            <person name="Ament-Velasquez S.L."/>
            <person name="Kruys A."/>
            <person name="Hutchinson M.I."/>
            <person name="Powell A.J."/>
            <person name="Barry K."/>
            <person name="Miller A.N."/>
            <person name="Grigoriev I.V."/>
            <person name="Debuchy R."/>
            <person name="Gladieux P."/>
            <person name="Thoren M.H."/>
            <person name="Johannesson H."/>
        </authorList>
    </citation>
    <scope>NUCLEOTIDE SEQUENCE</scope>
    <source>
        <strain evidence="2">CBS 103.79</strain>
    </source>
</reference>
<evidence type="ECO:0000313" key="2">
    <source>
        <dbReference type="EMBL" id="KAK3905939.1"/>
    </source>
</evidence>
<dbReference type="EMBL" id="MU855341">
    <property type="protein sequence ID" value="KAK3905939.1"/>
    <property type="molecule type" value="Genomic_DNA"/>
</dbReference>
<dbReference type="Proteomes" id="UP001303889">
    <property type="component" value="Unassembled WGS sequence"/>
</dbReference>
<feature type="non-terminal residue" evidence="2">
    <location>
        <position position="205"/>
    </location>
</feature>